<dbReference type="Pfam" id="PF12069">
    <property type="entry name" value="DUF3549"/>
    <property type="match status" value="1"/>
</dbReference>
<dbReference type="EMBL" id="BMGJ01000008">
    <property type="protein sequence ID" value="GGD66881.1"/>
    <property type="molecule type" value="Genomic_DNA"/>
</dbReference>
<keyword evidence="2" id="KW-1185">Reference proteome</keyword>
<sequence>MSNISTISEFLLHANSQYQVFDMSRGIEALSAQQFLDIENGRLPYPAPRLGAAWLGVLFWQAVPGQHAIADNSDPEYFIWFLKFPLDEQSKLIAGPRDHFLRILLDALARQAKGEPLQEPPDHPYSFVPPQQQMAAFNSLVKKHLGMPPSPHFEKALAYIRAPQDMEWSELPLQGISDVAAAMDDANVEQAVLNGFMLLAEEVRHPLCEAMENQQPSSAFSHKVMEWIATTHQPEVQISGMRALSRSKENQRVSELIIQVLGQSTLNTNLLVTISGRHWHRLTEKTLFMTYMETLAKQAPELFSAIFADLVRIPLLREQMLGLLRSPDKSQLLLKAIGALFSEQGR</sequence>
<protein>
    <recommendedName>
        <fullName evidence="3">DUF3549 domain-containing protein</fullName>
    </recommendedName>
</protein>
<evidence type="ECO:0000313" key="1">
    <source>
        <dbReference type="EMBL" id="GGD66881.1"/>
    </source>
</evidence>
<reference evidence="2" key="1">
    <citation type="journal article" date="2019" name="Int. J. Syst. Evol. Microbiol.">
        <title>The Global Catalogue of Microorganisms (GCM) 10K type strain sequencing project: providing services to taxonomists for standard genome sequencing and annotation.</title>
        <authorList>
            <consortium name="The Broad Institute Genomics Platform"/>
            <consortium name="The Broad Institute Genome Sequencing Center for Infectious Disease"/>
            <person name="Wu L."/>
            <person name="Ma J."/>
        </authorList>
    </citation>
    <scope>NUCLEOTIDE SEQUENCE [LARGE SCALE GENOMIC DNA]</scope>
    <source>
        <strain evidence="2">CGMCC 1.12923</strain>
    </source>
</reference>
<organism evidence="1 2">
    <name type="scientific">Lacimicrobium alkaliphilum</name>
    <dbReference type="NCBI Taxonomy" id="1526571"/>
    <lineage>
        <taxon>Bacteria</taxon>
        <taxon>Pseudomonadati</taxon>
        <taxon>Pseudomonadota</taxon>
        <taxon>Gammaproteobacteria</taxon>
        <taxon>Alteromonadales</taxon>
        <taxon>Alteromonadaceae</taxon>
        <taxon>Lacimicrobium</taxon>
    </lineage>
</organism>
<gene>
    <name evidence="1" type="ORF">GCM10011357_22630</name>
</gene>
<accession>A0ABQ1RDH7</accession>
<name>A0ABQ1RDH7_9ALTE</name>
<comment type="caution">
    <text evidence="1">The sequence shown here is derived from an EMBL/GenBank/DDBJ whole genome shotgun (WGS) entry which is preliminary data.</text>
</comment>
<dbReference type="InterPro" id="IPR021936">
    <property type="entry name" value="DUF3549"/>
</dbReference>
<proteinExistence type="predicted"/>
<evidence type="ECO:0000313" key="2">
    <source>
        <dbReference type="Proteomes" id="UP000614272"/>
    </source>
</evidence>
<dbReference type="RefSeq" id="WP_099034923.1">
    <property type="nucleotide sequence ID" value="NZ_BMGJ01000008.1"/>
</dbReference>
<dbReference type="Proteomes" id="UP000614272">
    <property type="component" value="Unassembled WGS sequence"/>
</dbReference>
<evidence type="ECO:0008006" key="3">
    <source>
        <dbReference type="Google" id="ProtNLM"/>
    </source>
</evidence>